<feature type="domain" description="Gamma tubulin complex component protein N-terminal" evidence="8">
    <location>
        <begin position="169"/>
        <end position="456"/>
    </location>
</feature>
<keyword evidence="3 5" id="KW-0493">Microtubule</keyword>
<evidence type="ECO:0000256" key="5">
    <source>
        <dbReference type="RuleBase" id="RU363050"/>
    </source>
</evidence>
<keyword evidence="2 5" id="KW-0963">Cytoplasm</keyword>
<dbReference type="GO" id="GO:0005816">
    <property type="term" value="C:spindle pole body"/>
    <property type="evidence" value="ECO:0007669"/>
    <property type="project" value="UniProtKB-ARBA"/>
</dbReference>
<dbReference type="GO" id="GO:0051225">
    <property type="term" value="P:spindle assembly"/>
    <property type="evidence" value="ECO:0007669"/>
    <property type="project" value="TreeGrafter"/>
</dbReference>
<dbReference type="GeneID" id="54282815"/>
<name>A0A6A5XBU5_9PLEO</name>
<dbReference type="Gene3D" id="1.20.120.1900">
    <property type="entry name" value="Gamma-tubulin complex, C-terminal domain"/>
    <property type="match status" value="1"/>
</dbReference>
<sequence>MDDNGCVRDVFATDELWKPSSFFEDPFTQESTLFAPIELDLPSIQLDHPYAPKGPLDKALQLPDLESFKFEPFPELDSLEPSTISTDTPQLDEQEEDIWRLALESGPANKDLKFFSWEAFENPDHVEKRSPYIAESGTAALDAALASHEGKLTAKIIKRQSLLSCLWNLGLGRSSLLFQLDTKSSAFVQAIDQGRASGLSLPASQSIVKQFLRTGNLFVYLRSFIERTFASPTSISTKVALATCVSSILSTFEDYLGTHSNEITSLLQLQQLFAKPRVILAHVGHLVDALKNAKTNEHLSSLLHHIVLGLEGGDEVLCRLSAEILRRVAQPCLELIGEWIGTQRESSTTSIEERGSFVLLADGPDSPDPREYTYRSEMMPRFISPEDGNTIFETGNSLRFLKLHHPEHPLACPEKFGLSSPRLDWEFGWQAIEDISSKAKSYEESLRTAIKQYSQTTEVEERERDNSRSTRDNNIVEAEPDFQQYIEESAQLFDQDPQQTLDFLPDELRTITADILTGSDAKSYSEPESRIFAPPTSITSTLSFRPLLLAQAKIVNATTLRLFFRSHNLRKHLSLQRQYHLLNDGVFSSRLASALFDPERETAERQKGTMRSGVQMGLQLGARTEWPPASSELRLALMGVLSEAYHSSALYHSTLNAPDTTDAPFANNRDKDELPGQLNFSIRQLTEPEMEKIMDPDSLYALDFLRLQYVPPSPLNLVITTSALDKYDTIFKFLLRLLRMLFVVSHLPRTYPSSPPARRFRTEAHHFVTALSTYIFQTGIAEHWTTFETYISMLEQRLREEDAAGELGTRVTSGLESIKAAHEQCLDGIMFSLLLRRRQKKVLALLEDIFECILLFAKTHRPEASSGKETKAPASVDEEELYANLKGKIRVFISVCRGLTGKKGYGKGRGTGEENTIERLVTVLEMNSYYSR</sequence>
<dbReference type="InterPro" id="IPR042241">
    <property type="entry name" value="GCP_C_sf"/>
</dbReference>
<evidence type="ECO:0000256" key="6">
    <source>
        <dbReference type="SAM" id="MobiDB-lite"/>
    </source>
</evidence>
<dbReference type="Pfam" id="PF17681">
    <property type="entry name" value="GCP_N_terminal"/>
    <property type="match status" value="1"/>
</dbReference>
<evidence type="ECO:0000259" key="8">
    <source>
        <dbReference type="Pfam" id="PF17681"/>
    </source>
</evidence>
<dbReference type="FunFam" id="1.20.120.1900:FF:000013">
    <property type="entry name" value="Spindle pole body component"/>
    <property type="match status" value="1"/>
</dbReference>
<feature type="region of interest" description="Disordered" evidence="6">
    <location>
        <begin position="453"/>
        <end position="476"/>
    </location>
</feature>
<keyword evidence="4 5" id="KW-0206">Cytoskeleton</keyword>
<evidence type="ECO:0000256" key="2">
    <source>
        <dbReference type="ARBA" id="ARBA00022490"/>
    </source>
</evidence>
<evidence type="ECO:0000313" key="10">
    <source>
        <dbReference type="Proteomes" id="UP000799778"/>
    </source>
</evidence>
<comment type="similarity">
    <text evidence="1 5">Belongs to the TUBGCP family.</text>
</comment>
<feature type="compositionally biased region" description="Basic and acidic residues" evidence="6">
    <location>
        <begin position="459"/>
        <end position="471"/>
    </location>
</feature>
<keyword evidence="10" id="KW-1185">Reference proteome</keyword>
<dbReference type="GO" id="GO:0007020">
    <property type="term" value="P:microtubule nucleation"/>
    <property type="evidence" value="ECO:0007669"/>
    <property type="project" value="InterPro"/>
</dbReference>
<evidence type="ECO:0000259" key="7">
    <source>
        <dbReference type="Pfam" id="PF04130"/>
    </source>
</evidence>
<dbReference type="InterPro" id="IPR040457">
    <property type="entry name" value="GCP_C"/>
</dbReference>
<feature type="domain" description="Gamma tubulin complex component C-terminal" evidence="7">
    <location>
        <begin position="569"/>
        <end position="930"/>
    </location>
</feature>
<dbReference type="GO" id="GO:0051011">
    <property type="term" value="F:microtubule minus-end binding"/>
    <property type="evidence" value="ECO:0007669"/>
    <property type="project" value="TreeGrafter"/>
</dbReference>
<dbReference type="PANTHER" id="PTHR19302">
    <property type="entry name" value="GAMMA TUBULIN COMPLEX PROTEIN"/>
    <property type="match status" value="1"/>
</dbReference>
<accession>A0A6A5XBU5</accession>
<evidence type="ECO:0000256" key="4">
    <source>
        <dbReference type="ARBA" id="ARBA00023212"/>
    </source>
</evidence>
<dbReference type="Proteomes" id="UP000799778">
    <property type="component" value="Unassembled WGS sequence"/>
</dbReference>
<dbReference type="InterPro" id="IPR007259">
    <property type="entry name" value="GCP"/>
</dbReference>
<dbReference type="EMBL" id="ML978076">
    <property type="protein sequence ID" value="KAF2010391.1"/>
    <property type="molecule type" value="Genomic_DNA"/>
</dbReference>
<comment type="subcellular location">
    <subcellularLocation>
        <location evidence="5">Cytoplasm</location>
        <location evidence="5">Cytoskeleton</location>
        <location evidence="5">Microtubule organizing center</location>
    </subcellularLocation>
</comment>
<organism evidence="9 10">
    <name type="scientific">Aaosphaeria arxii CBS 175.79</name>
    <dbReference type="NCBI Taxonomy" id="1450172"/>
    <lineage>
        <taxon>Eukaryota</taxon>
        <taxon>Fungi</taxon>
        <taxon>Dikarya</taxon>
        <taxon>Ascomycota</taxon>
        <taxon>Pezizomycotina</taxon>
        <taxon>Dothideomycetes</taxon>
        <taxon>Pleosporomycetidae</taxon>
        <taxon>Pleosporales</taxon>
        <taxon>Pleosporales incertae sedis</taxon>
        <taxon>Aaosphaeria</taxon>
    </lineage>
</organism>
<dbReference type="OrthoDB" id="775571at2759"/>
<dbReference type="Pfam" id="PF04130">
    <property type="entry name" value="GCP_C_terminal"/>
    <property type="match status" value="1"/>
</dbReference>
<dbReference type="GO" id="GO:0000922">
    <property type="term" value="C:spindle pole"/>
    <property type="evidence" value="ECO:0007669"/>
    <property type="project" value="InterPro"/>
</dbReference>
<protein>
    <recommendedName>
        <fullName evidence="5">Spindle pole body component</fullName>
    </recommendedName>
</protein>
<dbReference type="GO" id="GO:0005874">
    <property type="term" value="C:microtubule"/>
    <property type="evidence" value="ECO:0007669"/>
    <property type="project" value="UniProtKB-KW"/>
</dbReference>
<dbReference type="RefSeq" id="XP_033378730.1">
    <property type="nucleotide sequence ID" value="XM_033525418.1"/>
</dbReference>
<gene>
    <name evidence="9" type="ORF">BU24DRAFT_399704</name>
</gene>
<dbReference type="PANTHER" id="PTHR19302:SF70">
    <property type="entry name" value="GAMMA-TUBULIN COMPLEX COMPONENT 6"/>
    <property type="match status" value="1"/>
</dbReference>
<dbReference type="GO" id="GO:0000930">
    <property type="term" value="C:gamma-tubulin complex"/>
    <property type="evidence" value="ECO:0007669"/>
    <property type="project" value="TreeGrafter"/>
</dbReference>
<evidence type="ECO:0000313" key="9">
    <source>
        <dbReference type="EMBL" id="KAF2010391.1"/>
    </source>
</evidence>
<dbReference type="InterPro" id="IPR041470">
    <property type="entry name" value="GCP_N"/>
</dbReference>
<proteinExistence type="inferred from homology"/>
<dbReference type="GO" id="GO:0051321">
    <property type="term" value="P:meiotic cell cycle"/>
    <property type="evidence" value="ECO:0007669"/>
    <property type="project" value="TreeGrafter"/>
</dbReference>
<dbReference type="AlphaFoldDB" id="A0A6A5XBU5"/>
<dbReference type="GO" id="GO:0043015">
    <property type="term" value="F:gamma-tubulin binding"/>
    <property type="evidence" value="ECO:0007669"/>
    <property type="project" value="InterPro"/>
</dbReference>
<evidence type="ECO:0000256" key="1">
    <source>
        <dbReference type="ARBA" id="ARBA00010337"/>
    </source>
</evidence>
<evidence type="ECO:0000256" key="3">
    <source>
        <dbReference type="ARBA" id="ARBA00022701"/>
    </source>
</evidence>
<dbReference type="GO" id="GO:0000278">
    <property type="term" value="P:mitotic cell cycle"/>
    <property type="evidence" value="ECO:0007669"/>
    <property type="project" value="TreeGrafter"/>
</dbReference>
<reference evidence="9" key="1">
    <citation type="journal article" date="2020" name="Stud. Mycol.">
        <title>101 Dothideomycetes genomes: a test case for predicting lifestyles and emergence of pathogens.</title>
        <authorList>
            <person name="Haridas S."/>
            <person name="Albert R."/>
            <person name="Binder M."/>
            <person name="Bloem J."/>
            <person name="Labutti K."/>
            <person name="Salamov A."/>
            <person name="Andreopoulos B."/>
            <person name="Baker S."/>
            <person name="Barry K."/>
            <person name="Bills G."/>
            <person name="Bluhm B."/>
            <person name="Cannon C."/>
            <person name="Castanera R."/>
            <person name="Culley D."/>
            <person name="Daum C."/>
            <person name="Ezra D."/>
            <person name="Gonzalez J."/>
            <person name="Henrissat B."/>
            <person name="Kuo A."/>
            <person name="Liang C."/>
            <person name="Lipzen A."/>
            <person name="Lutzoni F."/>
            <person name="Magnuson J."/>
            <person name="Mondo S."/>
            <person name="Nolan M."/>
            <person name="Ohm R."/>
            <person name="Pangilinan J."/>
            <person name="Park H.-J."/>
            <person name="Ramirez L."/>
            <person name="Alfaro M."/>
            <person name="Sun H."/>
            <person name="Tritt A."/>
            <person name="Yoshinaga Y."/>
            <person name="Zwiers L.-H."/>
            <person name="Turgeon B."/>
            <person name="Goodwin S."/>
            <person name="Spatafora J."/>
            <person name="Crous P."/>
            <person name="Grigoriev I."/>
        </authorList>
    </citation>
    <scope>NUCLEOTIDE SEQUENCE</scope>
    <source>
        <strain evidence="9">CBS 175.79</strain>
    </source>
</reference>
<dbReference type="GO" id="GO:0031122">
    <property type="term" value="P:cytoplasmic microtubule organization"/>
    <property type="evidence" value="ECO:0007669"/>
    <property type="project" value="TreeGrafter"/>
</dbReference>